<dbReference type="InterPro" id="IPR018060">
    <property type="entry name" value="HTH_AraC"/>
</dbReference>
<gene>
    <name evidence="5" type="ORF">EGT74_02340</name>
</gene>
<dbReference type="Gene3D" id="3.30.70.100">
    <property type="match status" value="1"/>
</dbReference>
<dbReference type="PROSITE" id="PS51354">
    <property type="entry name" value="GLUTAREDOXIN_2"/>
    <property type="match status" value="1"/>
</dbReference>
<protein>
    <submittedName>
        <fullName evidence="5">AraC family transcriptional regulator</fullName>
    </submittedName>
</protein>
<evidence type="ECO:0000256" key="2">
    <source>
        <dbReference type="ARBA" id="ARBA00023125"/>
    </source>
</evidence>
<evidence type="ECO:0000256" key="1">
    <source>
        <dbReference type="ARBA" id="ARBA00023015"/>
    </source>
</evidence>
<evidence type="ECO:0000313" key="6">
    <source>
        <dbReference type="Proteomes" id="UP000278351"/>
    </source>
</evidence>
<dbReference type="Proteomes" id="UP000278351">
    <property type="component" value="Unassembled WGS sequence"/>
</dbReference>
<dbReference type="GO" id="GO:0043565">
    <property type="term" value="F:sequence-specific DNA binding"/>
    <property type="evidence" value="ECO:0007669"/>
    <property type="project" value="InterPro"/>
</dbReference>
<feature type="domain" description="HTH araC/xylS-type" evidence="4">
    <location>
        <begin position="100"/>
        <end position="179"/>
    </location>
</feature>
<comment type="caution">
    <text evidence="5">The sequence shown here is derived from an EMBL/GenBank/DDBJ whole genome shotgun (WGS) entry which is preliminary data.</text>
</comment>
<dbReference type="RefSeq" id="WP_123844921.1">
    <property type="nucleotide sequence ID" value="NZ_RPDH01000001.1"/>
</dbReference>
<keyword evidence="3" id="KW-0804">Transcription</keyword>
<dbReference type="PROSITE" id="PS01124">
    <property type="entry name" value="HTH_ARAC_FAMILY_2"/>
    <property type="match status" value="1"/>
</dbReference>
<dbReference type="InterPro" id="IPR036163">
    <property type="entry name" value="HMA_dom_sf"/>
</dbReference>
<dbReference type="SUPFAM" id="SSF46689">
    <property type="entry name" value="Homeodomain-like"/>
    <property type="match status" value="1"/>
</dbReference>
<dbReference type="OrthoDB" id="952277at2"/>
<dbReference type="PROSITE" id="PS00041">
    <property type="entry name" value="HTH_ARAC_FAMILY_1"/>
    <property type="match status" value="1"/>
</dbReference>
<dbReference type="PANTHER" id="PTHR43280">
    <property type="entry name" value="ARAC-FAMILY TRANSCRIPTIONAL REGULATOR"/>
    <property type="match status" value="1"/>
</dbReference>
<dbReference type="SMART" id="SM00342">
    <property type="entry name" value="HTH_ARAC"/>
    <property type="match status" value="1"/>
</dbReference>
<dbReference type="Gene3D" id="1.10.10.60">
    <property type="entry name" value="Homeodomain-like"/>
    <property type="match status" value="1"/>
</dbReference>
<dbReference type="SUPFAM" id="SSF55008">
    <property type="entry name" value="HMA, heavy metal-associated domain"/>
    <property type="match status" value="1"/>
</dbReference>
<dbReference type="GO" id="GO:0046872">
    <property type="term" value="F:metal ion binding"/>
    <property type="evidence" value="ECO:0007669"/>
    <property type="project" value="InterPro"/>
</dbReference>
<sequence>MENTTLHIKNMVCPRCIKAVRQVLEQQGLDVADVGLGKAMLKSKPDGPQTEAIAKALEAEGFLLLDDRRHQLVESIKNIVVETVHYGELDELNENFSTLLAQRLQKDYHQLSKLFSEVENTTIEQYIIHQKIERVKELLLYGELTLSEISYKLGYSSVAHLSGQFKKVTGLTPSQFKQLKEGMRKPLDKI</sequence>
<dbReference type="EMBL" id="RPDH01000001">
    <property type="protein sequence ID" value="RPE12410.1"/>
    <property type="molecule type" value="Genomic_DNA"/>
</dbReference>
<proteinExistence type="predicted"/>
<organism evidence="5 6">
    <name type="scientific">Chitinophaga lutea</name>
    <dbReference type="NCBI Taxonomy" id="2488634"/>
    <lineage>
        <taxon>Bacteria</taxon>
        <taxon>Pseudomonadati</taxon>
        <taxon>Bacteroidota</taxon>
        <taxon>Chitinophagia</taxon>
        <taxon>Chitinophagales</taxon>
        <taxon>Chitinophagaceae</taxon>
        <taxon>Chitinophaga</taxon>
    </lineage>
</organism>
<keyword evidence="2" id="KW-0238">DNA-binding</keyword>
<dbReference type="GO" id="GO:0003700">
    <property type="term" value="F:DNA-binding transcription factor activity"/>
    <property type="evidence" value="ECO:0007669"/>
    <property type="project" value="InterPro"/>
</dbReference>
<evidence type="ECO:0000313" key="5">
    <source>
        <dbReference type="EMBL" id="RPE12410.1"/>
    </source>
</evidence>
<accession>A0A3N4Q8S9</accession>
<dbReference type="InterPro" id="IPR009057">
    <property type="entry name" value="Homeodomain-like_sf"/>
</dbReference>
<evidence type="ECO:0000256" key="3">
    <source>
        <dbReference type="ARBA" id="ARBA00023163"/>
    </source>
</evidence>
<name>A0A3N4Q8S9_9BACT</name>
<dbReference type="InterPro" id="IPR018062">
    <property type="entry name" value="HTH_AraC-typ_CS"/>
</dbReference>
<evidence type="ECO:0000259" key="4">
    <source>
        <dbReference type="PROSITE" id="PS01124"/>
    </source>
</evidence>
<dbReference type="AlphaFoldDB" id="A0A3N4Q8S9"/>
<reference evidence="5 6" key="1">
    <citation type="submission" date="2018-11" db="EMBL/GenBank/DDBJ databases">
        <title>Chitinophaga lutea sp.nov., isolate from arsenic contaminated soil.</title>
        <authorList>
            <person name="Zong Y."/>
        </authorList>
    </citation>
    <scope>NUCLEOTIDE SEQUENCE [LARGE SCALE GENOMIC DNA]</scope>
    <source>
        <strain evidence="5 6">ZY74</strain>
    </source>
</reference>
<dbReference type="Pfam" id="PF12833">
    <property type="entry name" value="HTH_18"/>
    <property type="match status" value="1"/>
</dbReference>
<dbReference type="PANTHER" id="PTHR43280:SF2">
    <property type="entry name" value="HTH-TYPE TRANSCRIPTIONAL REGULATOR EXSA"/>
    <property type="match status" value="1"/>
</dbReference>
<keyword evidence="6" id="KW-1185">Reference proteome</keyword>
<keyword evidence="1" id="KW-0805">Transcription regulation</keyword>